<dbReference type="PANTHER" id="PTHR46704:SF9">
    <property type="entry name" value="BHLH DOMAIN-CONTAINING PROTEIN"/>
    <property type="match status" value="1"/>
</dbReference>
<comment type="caution">
    <text evidence="1">The sequence shown here is derived from an EMBL/GenBank/DDBJ whole genome shotgun (WGS) entry which is preliminary data.</text>
</comment>
<dbReference type="AlphaFoldDB" id="A0A6S7JPP4"/>
<keyword evidence="2" id="KW-1185">Reference proteome</keyword>
<dbReference type="EMBL" id="CACRXK020018846">
    <property type="protein sequence ID" value="CAB4032961.1"/>
    <property type="molecule type" value="Genomic_DNA"/>
</dbReference>
<sequence>MPEVYDAFLVGDFSVQMSKSNPFGQNEADKIIENTINRDCKTSGGYIGFSANFAATQRSDMEAVANVVDVLENVFCNPWNRDVVHLISLSTGISATPEVRDDLLQANEKGKSASRKFVEQRCSSDESVPFFDPLTKLKLKSFKNLKAITKIDMRLVFTYPLGPLPWALAAPYGLPRKTNKAKLAQQLEKQVFIKDCYPLDATSIYDGMAVLQKFKPPPGATFAVLAESLFTMLTSNSSKRIDVVFDIYKDISIKNAERSKRATGPIGITYKNILPSYRVKNWSKILSLSANKTELVWFLVGQWKQEQYRDKLLNKTLYVTEEETCWKISSSEARVVPELRSNHEEADTRMVLHAKHAGGKCVIHSEDTDVMILLIGHAHNLGKCYLQKGNGSKRRIVGISEIADQLERQVADGITKQEACEALMGLHALTGRDTVSAFSSKGKLRPM</sequence>
<dbReference type="OrthoDB" id="5969818at2759"/>
<accession>A0A6S7JPP4</accession>
<organism evidence="1 2">
    <name type="scientific">Paramuricea clavata</name>
    <name type="common">Red gorgonian</name>
    <name type="synonym">Violescent sea-whip</name>
    <dbReference type="NCBI Taxonomy" id="317549"/>
    <lineage>
        <taxon>Eukaryota</taxon>
        <taxon>Metazoa</taxon>
        <taxon>Cnidaria</taxon>
        <taxon>Anthozoa</taxon>
        <taxon>Octocorallia</taxon>
        <taxon>Malacalcyonacea</taxon>
        <taxon>Plexauridae</taxon>
        <taxon>Paramuricea</taxon>
    </lineage>
</organism>
<proteinExistence type="predicted"/>
<evidence type="ECO:0000313" key="1">
    <source>
        <dbReference type="EMBL" id="CAB4032961.1"/>
    </source>
</evidence>
<dbReference type="Proteomes" id="UP001152795">
    <property type="component" value="Unassembled WGS sequence"/>
</dbReference>
<dbReference type="PANTHER" id="PTHR46704">
    <property type="entry name" value="CXC DOMAIN-CONTAINING PROTEIN-RELATED"/>
    <property type="match status" value="1"/>
</dbReference>
<name>A0A6S7JPP4_PARCT</name>
<evidence type="ECO:0000313" key="2">
    <source>
        <dbReference type="Proteomes" id="UP001152795"/>
    </source>
</evidence>
<gene>
    <name evidence="1" type="ORF">PACLA_8A065911</name>
</gene>
<reference evidence="1" key="1">
    <citation type="submission" date="2020-04" db="EMBL/GenBank/DDBJ databases">
        <authorList>
            <person name="Alioto T."/>
            <person name="Alioto T."/>
            <person name="Gomez Garrido J."/>
        </authorList>
    </citation>
    <scope>NUCLEOTIDE SEQUENCE</scope>
    <source>
        <strain evidence="1">A484AB</strain>
    </source>
</reference>
<protein>
    <submittedName>
        <fullName evidence="1">Uncharacterized protein</fullName>
    </submittedName>
</protein>